<dbReference type="PANTHER" id="PTHR30383:SF29">
    <property type="entry name" value="SGNH HYDROLASE-TYPE ESTERASE DOMAIN-CONTAINING PROTEIN"/>
    <property type="match status" value="1"/>
</dbReference>
<dbReference type="Proteomes" id="UP000632273">
    <property type="component" value="Unassembled WGS sequence"/>
</dbReference>
<proteinExistence type="predicted"/>
<feature type="domain" description="SGNH hydrolase-type esterase" evidence="2">
    <location>
        <begin position="41"/>
        <end position="219"/>
    </location>
</feature>
<dbReference type="SUPFAM" id="SSF52266">
    <property type="entry name" value="SGNH hydrolase"/>
    <property type="match status" value="1"/>
</dbReference>
<dbReference type="Gene3D" id="3.40.50.1110">
    <property type="entry name" value="SGNH hydrolase"/>
    <property type="match status" value="1"/>
</dbReference>
<dbReference type="Pfam" id="PF13472">
    <property type="entry name" value="Lipase_GDSL_2"/>
    <property type="match status" value="1"/>
</dbReference>
<keyword evidence="1" id="KW-0732">Signal</keyword>
<dbReference type="InterPro" id="IPR051532">
    <property type="entry name" value="Ester_Hydrolysis_Enzymes"/>
</dbReference>
<evidence type="ECO:0000259" key="2">
    <source>
        <dbReference type="Pfam" id="PF13472"/>
    </source>
</evidence>
<feature type="signal peptide" evidence="1">
    <location>
        <begin position="1"/>
        <end position="21"/>
    </location>
</feature>
<name>A0ABQ1UUM3_9BACT</name>
<dbReference type="PANTHER" id="PTHR30383">
    <property type="entry name" value="THIOESTERASE 1/PROTEASE 1/LYSOPHOSPHOLIPASE L1"/>
    <property type="match status" value="1"/>
</dbReference>
<evidence type="ECO:0000256" key="1">
    <source>
        <dbReference type="SAM" id="SignalP"/>
    </source>
</evidence>
<accession>A0ABQ1UUM3</accession>
<dbReference type="EMBL" id="BMHT01000010">
    <property type="protein sequence ID" value="GGF26562.1"/>
    <property type="molecule type" value="Genomic_DNA"/>
</dbReference>
<gene>
    <name evidence="3" type="ORF">GCM10011383_42600</name>
</gene>
<organism evidence="3 4">
    <name type="scientific">Hymenobacter cavernae</name>
    <dbReference type="NCBI Taxonomy" id="2044852"/>
    <lineage>
        <taxon>Bacteria</taxon>
        <taxon>Pseudomonadati</taxon>
        <taxon>Bacteroidota</taxon>
        <taxon>Cytophagia</taxon>
        <taxon>Cytophagales</taxon>
        <taxon>Hymenobacteraceae</taxon>
        <taxon>Hymenobacter</taxon>
    </lineage>
</organism>
<feature type="chain" id="PRO_5045196922" evidence="1">
    <location>
        <begin position="22"/>
        <end position="234"/>
    </location>
</feature>
<evidence type="ECO:0000313" key="3">
    <source>
        <dbReference type="EMBL" id="GGF26562.1"/>
    </source>
</evidence>
<dbReference type="InterPro" id="IPR036514">
    <property type="entry name" value="SGNH_hydro_sf"/>
</dbReference>
<comment type="caution">
    <text evidence="3">The sequence shown here is derived from an EMBL/GenBank/DDBJ whole genome shotgun (WGS) entry which is preliminary data.</text>
</comment>
<evidence type="ECO:0000313" key="4">
    <source>
        <dbReference type="Proteomes" id="UP000632273"/>
    </source>
</evidence>
<protein>
    <submittedName>
        <fullName evidence="3">Arylesterase</fullName>
    </submittedName>
</protein>
<keyword evidence="4" id="KW-1185">Reference proteome</keyword>
<dbReference type="InterPro" id="IPR013830">
    <property type="entry name" value="SGNH_hydro"/>
</dbReference>
<reference evidence="4" key="1">
    <citation type="journal article" date="2019" name="Int. J. Syst. Evol. Microbiol.">
        <title>The Global Catalogue of Microorganisms (GCM) 10K type strain sequencing project: providing services to taxonomists for standard genome sequencing and annotation.</title>
        <authorList>
            <consortium name="The Broad Institute Genomics Platform"/>
            <consortium name="The Broad Institute Genome Sequencing Center for Infectious Disease"/>
            <person name="Wu L."/>
            <person name="Ma J."/>
        </authorList>
    </citation>
    <scope>NUCLEOTIDE SEQUENCE [LARGE SCALE GENOMIC DNA]</scope>
    <source>
        <strain evidence="4">CGMCC 1.15197</strain>
    </source>
</reference>
<sequence>MNNKIKFLLAFLVLVPFVLSAQTAALDSKPLNIFTLGDSNGTFPESWPKQLKDALPNAQVFNISKSGRTIGFLNLGDSTLNSLLVLDENLKKAADFTQARPFDFVVVELGTNDGKAVFADQQQEVPDNLEKLVKQIKTCPYPTISNARIIIISPPPYGAKAEATAKYAGGGKRVEAMSKAFQKVAKRNNCLFVNGYKTPGLNVETMTADGLHLDAAGSKKLIEPVVKLMLAGSR</sequence>
<dbReference type="RefSeq" id="WP_229755408.1">
    <property type="nucleotide sequence ID" value="NZ_BMHT01000010.1"/>
</dbReference>